<comment type="caution">
    <text evidence="8">The sequence shown here is derived from an EMBL/GenBank/DDBJ whole genome shotgun (WGS) entry which is preliminary data.</text>
</comment>
<dbReference type="AlphaFoldDB" id="A0A1Q5QBX9"/>
<evidence type="ECO:0000256" key="4">
    <source>
        <dbReference type="ARBA" id="ARBA00022691"/>
    </source>
</evidence>
<feature type="compositionally biased region" description="Basic and acidic residues" evidence="7">
    <location>
        <begin position="10"/>
        <end position="19"/>
    </location>
</feature>
<dbReference type="InterPro" id="IPR002935">
    <property type="entry name" value="SAM_O-MeTrfase"/>
</dbReference>
<organism evidence="8 9">
    <name type="scientific">Talaromyces atroroseus</name>
    <dbReference type="NCBI Taxonomy" id="1441469"/>
    <lineage>
        <taxon>Eukaryota</taxon>
        <taxon>Fungi</taxon>
        <taxon>Dikarya</taxon>
        <taxon>Ascomycota</taxon>
        <taxon>Pezizomycotina</taxon>
        <taxon>Eurotiomycetes</taxon>
        <taxon>Eurotiomycetidae</taxon>
        <taxon>Eurotiales</taxon>
        <taxon>Trichocomaceae</taxon>
        <taxon>Talaromyces</taxon>
        <taxon>Talaromyces sect. Trachyspermi</taxon>
    </lineage>
</organism>
<dbReference type="Gene3D" id="3.40.50.150">
    <property type="entry name" value="Vaccinia Virus protein VP39"/>
    <property type="match status" value="1"/>
</dbReference>
<dbReference type="InterPro" id="IPR029063">
    <property type="entry name" value="SAM-dependent_MTases_sf"/>
</dbReference>
<reference evidence="8 9" key="1">
    <citation type="submission" date="2015-06" db="EMBL/GenBank/DDBJ databases">
        <title>Talaromyces atroroseus IBT 11181 draft genome.</title>
        <authorList>
            <person name="Rasmussen K.B."/>
            <person name="Rasmussen S."/>
            <person name="Petersen B."/>
            <person name="Sicheritz-Ponten T."/>
            <person name="Mortensen U.H."/>
            <person name="Thrane U."/>
        </authorList>
    </citation>
    <scope>NUCLEOTIDE SEQUENCE [LARGE SCALE GENOMIC DNA]</scope>
    <source>
        <strain evidence="8 9">IBT 11181</strain>
    </source>
</reference>
<gene>
    <name evidence="8" type="ORF">UA08_01981</name>
</gene>
<proteinExistence type="inferred from homology"/>
<evidence type="ECO:0000256" key="5">
    <source>
        <dbReference type="ARBA" id="ARBA00022939"/>
    </source>
</evidence>
<dbReference type="GeneID" id="31001736"/>
<sequence>MASEPISDLTPEHATKASAEEQAEQAMFAKYPSLQKMMGVPPEEIVESHDGRETSLLKYIYSHPKLDSELRGSPTAIMAAMDEFAAKEEFLINIGSDKAKLLSDLIHEHKPKVLLELGTYVGYSAILFGNAMREVSLKGNEARDEKPRIYSLELDPLIASIAMNFVNLAGLGDIVEVIVGPSAHTLQRLHDQGVLGSGSVDMIFLDHAEELYKPDLELCEKLGYLDSSGACVVADNVVRPGAPEYRKYVRNNSRFSKSWGVPSLIVPGDLHDEVEISLVGDSEVKGAEKKRQRTE</sequence>
<keyword evidence="9" id="KW-1185">Reference proteome</keyword>
<dbReference type="EC" id="2.1.1.6" evidence="1"/>
<evidence type="ECO:0000313" key="8">
    <source>
        <dbReference type="EMBL" id="OKL63443.1"/>
    </source>
</evidence>
<dbReference type="Pfam" id="PF01596">
    <property type="entry name" value="Methyltransf_3"/>
    <property type="match status" value="1"/>
</dbReference>
<evidence type="ECO:0000256" key="1">
    <source>
        <dbReference type="ARBA" id="ARBA00012880"/>
    </source>
</evidence>
<dbReference type="PANTHER" id="PTHR43836">
    <property type="entry name" value="CATECHOL O-METHYLTRANSFERASE 1-RELATED"/>
    <property type="match status" value="1"/>
</dbReference>
<dbReference type="EMBL" id="LFMY01000002">
    <property type="protein sequence ID" value="OKL63443.1"/>
    <property type="molecule type" value="Genomic_DNA"/>
</dbReference>
<evidence type="ECO:0000256" key="2">
    <source>
        <dbReference type="ARBA" id="ARBA00022603"/>
    </source>
</evidence>
<name>A0A1Q5QBX9_TALAT</name>
<comment type="similarity">
    <text evidence="6">Belongs to the class I-like SAM-binding methyltransferase superfamily. Cation-dependent O-methyltransferase family.</text>
</comment>
<keyword evidence="5" id="KW-0128">Catecholamine metabolism</keyword>
<keyword evidence="2" id="KW-0489">Methyltransferase</keyword>
<dbReference type="PROSITE" id="PS51682">
    <property type="entry name" value="SAM_OMT_I"/>
    <property type="match status" value="1"/>
</dbReference>
<keyword evidence="4" id="KW-0949">S-adenosyl-L-methionine</keyword>
<accession>A0A1Q5QBX9</accession>
<evidence type="ECO:0000313" key="9">
    <source>
        <dbReference type="Proteomes" id="UP000214365"/>
    </source>
</evidence>
<keyword evidence="3" id="KW-0808">Transferase</keyword>
<dbReference type="RefSeq" id="XP_020123564.1">
    <property type="nucleotide sequence ID" value="XM_020261705.1"/>
</dbReference>
<dbReference type="PANTHER" id="PTHR43836:SF2">
    <property type="entry name" value="CATECHOL O-METHYLTRANSFERASE 1-RELATED"/>
    <property type="match status" value="1"/>
</dbReference>
<dbReference type="Proteomes" id="UP000214365">
    <property type="component" value="Unassembled WGS sequence"/>
</dbReference>
<evidence type="ECO:0000256" key="3">
    <source>
        <dbReference type="ARBA" id="ARBA00022679"/>
    </source>
</evidence>
<evidence type="ECO:0000256" key="6">
    <source>
        <dbReference type="ARBA" id="ARBA00023453"/>
    </source>
</evidence>
<dbReference type="SUPFAM" id="SSF53335">
    <property type="entry name" value="S-adenosyl-L-methionine-dependent methyltransferases"/>
    <property type="match status" value="1"/>
</dbReference>
<dbReference type="GO" id="GO:0032259">
    <property type="term" value="P:methylation"/>
    <property type="evidence" value="ECO:0007669"/>
    <property type="project" value="UniProtKB-KW"/>
</dbReference>
<protein>
    <recommendedName>
        <fullName evidence="1">catechol O-methyltransferase</fullName>
        <ecNumber evidence="1">2.1.1.6</ecNumber>
    </recommendedName>
</protein>
<dbReference type="GO" id="GO:0008171">
    <property type="term" value="F:O-methyltransferase activity"/>
    <property type="evidence" value="ECO:0007669"/>
    <property type="project" value="InterPro"/>
</dbReference>
<feature type="region of interest" description="Disordered" evidence="7">
    <location>
        <begin position="1"/>
        <end position="20"/>
    </location>
</feature>
<evidence type="ECO:0000256" key="7">
    <source>
        <dbReference type="SAM" id="MobiDB-lite"/>
    </source>
</evidence>
<dbReference type="GO" id="GO:0006584">
    <property type="term" value="P:catecholamine metabolic process"/>
    <property type="evidence" value="ECO:0007669"/>
    <property type="project" value="UniProtKB-KW"/>
</dbReference>
<dbReference type="OrthoDB" id="186626at2759"/>